<accession>A0ABD5SUT4</accession>
<reference evidence="2 3" key="1">
    <citation type="journal article" date="2019" name="Int. J. Syst. Evol. Microbiol.">
        <title>The Global Catalogue of Microorganisms (GCM) 10K type strain sequencing project: providing services to taxonomists for standard genome sequencing and annotation.</title>
        <authorList>
            <consortium name="The Broad Institute Genomics Platform"/>
            <consortium name="The Broad Institute Genome Sequencing Center for Infectious Disease"/>
            <person name="Wu L."/>
            <person name="Ma J."/>
        </authorList>
    </citation>
    <scope>NUCLEOTIDE SEQUENCE [LARGE SCALE GENOMIC DNA]</scope>
    <source>
        <strain evidence="2 3">LMG 29247</strain>
    </source>
</reference>
<evidence type="ECO:0000313" key="3">
    <source>
        <dbReference type="Proteomes" id="UP001596383"/>
    </source>
</evidence>
<evidence type="ECO:0000313" key="2">
    <source>
        <dbReference type="EMBL" id="MFC6767013.1"/>
    </source>
</evidence>
<sequence>MPCELFRDETDTVPLDGGAYAPPFDDGTGAIEGDGAFTDR</sequence>
<evidence type="ECO:0000256" key="1">
    <source>
        <dbReference type="SAM" id="MobiDB-lite"/>
    </source>
</evidence>
<organism evidence="2 3">
    <name type="scientific">Natrinema soli</name>
    <dbReference type="NCBI Taxonomy" id="1930624"/>
    <lineage>
        <taxon>Archaea</taxon>
        <taxon>Methanobacteriati</taxon>
        <taxon>Methanobacteriota</taxon>
        <taxon>Stenosarchaea group</taxon>
        <taxon>Halobacteria</taxon>
        <taxon>Halobacteriales</taxon>
        <taxon>Natrialbaceae</taxon>
        <taxon>Natrinema</taxon>
    </lineage>
</organism>
<keyword evidence="3" id="KW-1185">Reference proteome</keyword>
<comment type="caution">
    <text evidence="2">The sequence shown here is derived from an EMBL/GenBank/DDBJ whole genome shotgun (WGS) entry which is preliminary data.</text>
</comment>
<name>A0ABD5SUT4_9EURY</name>
<proteinExistence type="predicted"/>
<feature type="compositionally biased region" description="Basic and acidic residues" evidence="1">
    <location>
        <begin position="1"/>
        <end position="10"/>
    </location>
</feature>
<dbReference type="AlphaFoldDB" id="A0ABD5SUT4"/>
<dbReference type="Proteomes" id="UP001596383">
    <property type="component" value="Unassembled WGS sequence"/>
</dbReference>
<gene>
    <name evidence="2" type="ORF">ACFQE6_19135</name>
</gene>
<feature type="region of interest" description="Disordered" evidence="1">
    <location>
        <begin position="1"/>
        <end position="40"/>
    </location>
</feature>
<protein>
    <submittedName>
        <fullName evidence="2">Uncharacterized protein</fullName>
    </submittedName>
</protein>
<dbReference type="EMBL" id="JBHSWV010000318">
    <property type="protein sequence ID" value="MFC6767013.1"/>
    <property type="molecule type" value="Genomic_DNA"/>
</dbReference>